<gene>
    <name evidence="1" type="ORF">SAMN05216167_1615</name>
</gene>
<proteinExistence type="predicted"/>
<name>A0A1I2IE07_9BACT</name>
<evidence type="ECO:0008006" key="3">
    <source>
        <dbReference type="Google" id="ProtNLM"/>
    </source>
</evidence>
<dbReference type="EMBL" id="FOLQ01000061">
    <property type="protein sequence ID" value="SFF38771.1"/>
    <property type="molecule type" value="Genomic_DNA"/>
</dbReference>
<dbReference type="Proteomes" id="UP000198598">
    <property type="component" value="Unassembled WGS sequence"/>
</dbReference>
<keyword evidence="2" id="KW-1185">Reference proteome</keyword>
<sequence>MLAELVDTYERFSDALILTIHYANSIDNGRSLDVIIHCMNKQKDYEWETVKLSFMEISKFRFIENERTSSTVINSALLKNEQGQIIIDFFPFIYDDGVLKENPSSDFSIRCRSIKYELLN</sequence>
<reference evidence="1 2" key="1">
    <citation type="submission" date="2016-10" db="EMBL/GenBank/DDBJ databases">
        <authorList>
            <person name="de Groot N.N."/>
        </authorList>
    </citation>
    <scope>NUCLEOTIDE SEQUENCE [LARGE SCALE GENOMIC DNA]</scope>
    <source>
        <strain evidence="1 2">DSM 26130</strain>
    </source>
</reference>
<dbReference type="STRING" id="662367.SAMN05216167_1615"/>
<organism evidence="1 2">
    <name type="scientific">Spirosoma endophyticum</name>
    <dbReference type="NCBI Taxonomy" id="662367"/>
    <lineage>
        <taxon>Bacteria</taxon>
        <taxon>Pseudomonadati</taxon>
        <taxon>Bacteroidota</taxon>
        <taxon>Cytophagia</taxon>
        <taxon>Cytophagales</taxon>
        <taxon>Cytophagaceae</taxon>
        <taxon>Spirosoma</taxon>
    </lineage>
</organism>
<dbReference type="AlphaFoldDB" id="A0A1I2IE07"/>
<evidence type="ECO:0000313" key="1">
    <source>
        <dbReference type="EMBL" id="SFF38771.1"/>
    </source>
</evidence>
<accession>A0A1I2IE07</accession>
<protein>
    <recommendedName>
        <fullName evidence="3">Immunity protein 50</fullName>
    </recommendedName>
</protein>
<evidence type="ECO:0000313" key="2">
    <source>
        <dbReference type="Proteomes" id="UP000198598"/>
    </source>
</evidence>